<keyword evidence="2" id="KW-1185">Reference proteome</keyword>
<evidence type="ECO:0000313" key="1">
    <source>
        <dbReference type="EMBL" id="SMH45389.1"/>
    </source>
</evidence>
<evidence type="ECO:0000313" key="2">
    <source>
        <dbReference type="Proteomes" id="UP000193711"/>
    </source>
</evidence>
<dbReference type="EMBL" id="FXBM01000002">
    <property type="protein sequence ID" value="SMH45389.1"/>
    <property type="molecule type" value="Genomic_DNA"/>
</dbReference>
<proteinExistence type="predicted"/>
<protein>
    <submittedName>
        <fullName evidence="1">Uncharacterized protein</fullName>
    </submittedName>
</protein>
<sequence>MAEATPDVVLLGNGPYWEVRNQVYGIASDSSDMGFIRQVDEGFEAFSRGDMPQSVGVFSSLEAAKLALLARY</sequence>
<accession>A0A1X7P430</accession>
<dbReference type="RefSeq" id="WP_085476913.1">
    <property type="nucleotide sequence ID" value="NZ_FXBM01000002.1"/>
</dbReference>
<dbReference type="AlphaFoldDB" id="A0A1X7P430"/>
<organism evidence="1 2">
    <name type="scientific">Rathayibacter oskolensis</name>
    <dbReference type="NCBI Taxonomy" id="1891671"/>
    <lineage>
        <taxon>Bacteria</taxon>
        <taxon>Bacillati</taxon>
        <taxon>Actinomycetota</taxon>
        <taxon>Actinomycetes</taxon>
        <taxon>Micrococcales</taxon>
        <taxon>Microbacteriaceae</taxon>
        <taxon>Rathayibacter</taxon>
    </lineage>
</organism>
<dbReference type="Proteomes" id="UP000193711">
    <property type="component" value="Unassembled WGS sequence"/>
</dbReference>
<reference evidence="2" key="1">
    <citation type="submission" date="2017-04" db="EMBL/GenBank/DDBJ databases">
        <authorList>
            <person name="Varghese N."/>
            <person name="Submissions S."/>
        </authorList>
    </citation>
    <scope>NUCLEOTIDE SEQUENCE [LARGE SCALE GENOMIC DNA]</scope>
    <source>
        <strain evidence="2">VKM Ac-2121</strain>
    </source>
</reference>
<name>A0A1X7P430_9MICO</name>
<gene>
    <name evidence="1" type="ORF">SAMN06295885_2530</name>
</gene>